<sequence length="105" mass="11253">MLWGVSISAPKQAGSRYAPGQTGDCFPARGKRACVPNSDAAFPFSKPPPCNAQALSVLQHRKTWVLEDLAVGKAFGAHRSIASPKRSIPCQPQLLTSLLLTRVLI</sequence>
<protein>
    <submittedName>
        <fullName evidence="2">Uncharacterized protein</fullName>
    </submittedName>
</protein>
<organism evidence="2 3">
    <name type="scientific">Podarcis lilfordi</name>
    <name type="common">Lilford's wall lizard</name>
    <dbReference type="NCBI Taxonomy" id="74358"/>
    <lineage>
        <taxon>Eukaryota</taxon>
        <taxon>Metazoa</taxon>
        <taxon>Chordata</taxon>
        <taxon>Craniata</taxon>
        <taxon>Vertebrata</taxon>
        <taxon>Euteleostomi</taxon>
        <taxon>Lepidosauria</taxon>
        <taxon>Squamata</taxon>
        <taxon>Bifurcata</taxon>
        <taxon>Unidentata</taxon>
        <taxon>Episquamata</taxon>
        <taxon>Laterata</taxon>
        <taxon>Lacertibaenia</taxon>
        <taxon>Lacertidae</taxon>
        <taxon>Podarcis</taxon>
    </lineage>
</organism>
<dbReference type="Proteomes" id="UP001178461">
    <property type="component" value="Chromosome 9"/>
</dbReference>
<evidence type="ECO:0000313" key="3">
    <source>
        <dbReference type="Proteomes" id="UP001178461"/>
    </source>
</evidence>
<evidence type="ECO:0000256" key="1">
    <source>
        <dbReference type="SAM" id="MobiDB-lite"/>
    </source>
</evidence>
<dbReference type="AlphaFoldDB" id="A0AA35KVB2"/>
<keyword evidence="3" id="KW-1185">Reference proteome</keyword>
<feature type="region of interest" description="Disordered" evidence="1">
    <location>
        <begin position="1"/>
        <end position="21"/>
    </location>
</feature>
<accession>A0AA35KVB2</accession>
<gene>
    <name evidence="2" type="ORF">PODLI_1B029547</name>
</gene>
<proteinExistence type="predicted"/>
<reference evidence="2" key="1">
    <citation type="submission" date="2022-12" db="EMBL/GenBank/DDBJ databases">
        <authorList>
            <person name="Alioto T."/>
            <person name="Alioto T."/>
            <person name="Gomez Garrido J."/>
        </authorList>
    </citation>
    <scope>NUCLEOTIDE SEQUENCE</scope>
</reference>
<dbReference type="EMBL" id="OX395134">
    <property type="protein sequence ID" value="CAI5784920.1"/>
    <property type="molecule type" value="Genomic_DNA"/>
</dbReference>
<name>A0AA35KVB2_9SAUR</name>
<evidence type="ECO:0000313" key="2">
    <source>
        <dbReference type="EMBL" id="CAI5784920.1"/>
    </source>
</evidence>